<dbReference type="Proteomes" id="UP001598112">
    <property type="component" value="Unassembled WGS sequence"/>
</dbReference>
<name>A0ABW6D7W3_9BACT</name>
<proteinExistence type="predicted"/>
<organism evidence="1 2">
    <name type="scientific">Aquirufa originis</name>
    <dbReference type="NCBI Taxonomy" id="3096514"/>
    <lineage>
        <taxon>Bacteria</taxon>
        <taxon>Pseudomonadati</taxon>
        <taxon>Bacteroidota</taxon>
        <taxon>Cytophagia</taxon>
        <taxon>Cytophagales</taxon>
        <taxon>Flectobacillaceae</taxon>
        <taxon>Aquirufa</taxon>
    </lineage>
</organism>
<evidence type="ECO:0000313" key="1">
    <source>
        <dbReference type="EMBL" id="MFD3292199.1"/>
    </source>
</evidence>
<accession>A0ABW6D7W3</accession>
<protein>
    <submittedName>
        <fullName evidence="1">Uncharacterized protein</fullName>
    </submittedName>
</protein>
<reference evidence="1 2" key="1">
    <citation type="submission" date="2024-03" db="EMBL/GenBank/DDBJ databases">
        <title>Aquirufa genome sequencing.</title>
        <authorList>
            <person name="Pitt A."/>
            <person name="Hahn M.W."/>
        </authorList>
    </citation>
    <scope>NUCLEOTIDE SEQUENCE [LARGE SCALE GENOMIC DNA]</scope>
    <source>
        <strain evidence="1 2">KTFRIE-69F</strain>
    </source>
</reference>
<dbReference type="RefSeq" id="WP_377977599.1">
    <property type="nucleotide sequence ID" value="NZ_JBBKXY010000001.1"/>
</dbReference>
<sequence>MKNKKMSYMTKRNDGTPSRRKFLGFDFYIQCNEKLSRKNRKTLLTKSENYLGSIYHTLSMSLEEKINKGISNELDCSLTDLELLEEWNSMYERYGYLIPELKEKWEKRYLKEVQPSNKIPKQDKFETKINELEFRIRQLEILLNRRRYVENMG</sequence>
<gene>
    <name evidence="1" type="ORF">SKC35_00725</name>
</gene>
<comment type="caution">
    <text evidence="1">The sequence shown here is derived from an EMBL/GenBank/DDBJ whole genome shotgun (WGS) entry which is preliminary data.</text>
</comment>
<evidence type="ECO:0000313" key="2">
    <source>
        <dbReference type="Proteomes" id="UP001598112"/>
    </source>
</evidence>
<dbReference type="EMBL" id="JBBKXY010000001">
    <property type="protein sequence ID" value="MFD3292199.1"/>
    <property type="molecule type" value="Genomic_DNA"/>
</dbReference>
<keyword evidence="2" id="KW-1185">Reference proteome</keyword>